<evidence type="ECO:0000313" key="3">
    <source>
        <dbReference type="EMBL" id="KGF21472.1"/>
    </source>
</evidence>
<reference evidence="3 4" key="1">
    <citation type="submission" date="2014-07" db="EMBL/GenBank/DDBJ databases">
        <authorList>
            <person name="McCorrison J."/>
            <person name="Sanka R."/>
            <person name="Torralba M."/>
            <person name="Gillis M."/>
            <person name="Haft D.H."/>
            <person name="Methe B."/>
            <person name="Sutton G."/>
            <person name="Nelson K.E."/>
        </authorList>
    </citation>
    <scope>NUCLEOTIDE SEQUENCE [LARGE SCALE GENOMIC DNA]</scope>
    <source>
        <strain evidence="3 4">DNF00011</strain>
    </source>
</reference>
<evidence type="ECO:0000259" key="1">
    <source>
        <dbReference type="PROSITE" id="PS51186"/>
    </source>
</evidence>
<evidence type="ECO:0000313" key="2">
    <source>
        <dbReference type="EMBL" id="KGF21345.1"/>
    </source>
</evidence>
<dbReference type="Gene3D" id="3.40.630.30">
    <property type="match status" value="1"/>
</dbReference>
<proteinExistence type="predicted"/>
<dbReference type="PANTHER" id="PTHR43792">
    <property type="entry name" value="GNAT FAMILY, PUTATIVE (AFU_ORTHOLOGUE AFUA_3G00765)-RELATED-RELATED"/>
    <property type="match status" value="1"/>
</dbReference>
<dbReference type="PROSITE" id="PS51186">
    <property type="entry name" value="GNAT"/>
    <property type="match status" value="1"/>
</dbReference>
<dbReference type="Proteomes" id="UP000053528">
    <property type="component" value="Unassembled WGS sequence"/>
</dbReference>
<dbReference type="SUPFAM" id="SSF55729">
    <property type="entry name" value="Acyl-CoA N-acyltransferases (Nat)"/>
    <property type="match status" value="1"/>
</dbReference>
<name>A0A095ZSG4_9MICC</name>
<dbReference type="RefSeq" id="WP_035754547.1">
    <property type="nucleotide sequence ID" value="NZ_JRNH01000004.1"/>
</dbReference>
<dbReference type="GO" id="GO:0016747">
    <property type="term" value="F:acyltransferase activity, transferring groups other than amino-acyl groups"/>
    <property type="evidence" value="ECO:0007669"/>
    <property type="project" value="InterPro"/>
</dbReference>
<comment type="caution">
    <text evidence="3">The sequence shown here is derived from an EMBL/GenBank/DDBJ whole genome shotgun (WGS) entry which is preliminary data.</text>
</comment>
<gene>
    <name evidence="2" type="ORF">HMPREF2128_01190</name>
    <name evidence="3" type="ORF">HMPREF2128_02055</name>
</gene>
<organism evidence="3 4">
    <name type="scientific">Pseudoglutamicibacter albus DNF00011</name>
    <dbReference type="NCBI Taxonomy" id="1401063"/>
    <lineage>
        <taxon>Bacteria</taxon>
        <taxon>Bacillati</taxon>
        <taxon>Actinomycetota</taxon>
        <taxon>Actinomycetes</taxon>
        <taxon>Micrococcales</taxon>
        <taxon>Micrococcaceae</taxon>
        <taxon>Pseudoglutamicibacter</taxon>
    </lineage>
</organism>
<dbReference type="AlphaFoldDB" id="A0A095ZSG4"/>
<accession>A0A095ZSG4</accession>
<feature type="domain" description="N-acetyltransferase" evidence="1">
    <location>
        <begin position="9"/>
        <end position="162"/>
    </location>
</feature>
<dbReference type="EMBL" id="JRNH01000004">
    <property type="protein sequence ID" value="KGF21472.1"/>
    <property type="molecule type" value="Genomic_DNA"/>
</dbReference>
<dbReference type="EMBL" id="JRNH01000004">
    <property type="protein sequence ID" value="KGF21345.1"/>
    <property type="molecule type" value="Genomic_DNA"/>
</dbReference>
<dbReference type="InterPro" id="IPR051531">
    <property type="entry name" value="N-acetyltransferase"/>
</dbReference>
<dbReference type="PANTHER" id="PTHR43792:SF1">
    <property type="entry name" value="N-ACETYLTRANSFERASE DOMAIN-CONTAINING PROTEIN"/>
    <property type="match status" value="1"/>
</dbReference>
<evidence type="ECO:0000313" key="4">
    <source>
        <dbReference type="Proteomes" id="UP000053528"/>
    </source>
</evidence>
<dbReference type="Pfam" id="PF13302">
    <property type="entry name" value="Acetyltransf_3"/>
    <property type="match status" value="1"/>
</dbReference>
<dbReference type="InterPro" id="IPR000182">
    <property type="entry name" value="GNAT_dom"/>
</dbReference>
<protein>
    <recommendedName>
        <fullName evidence="1">N-acetyltransferase domain-containing protein</fullName>
    </recommendedName>
</protein>
<dbReference type="InterPro" id="IPR016181">
    <property type="entry name" value="Acyl_CoA_acyltransferase"/>
</dbReference>
<sequence>MTALTTERLILRPPQDGDEDAVFTIHSDPRTYQHRPELAMKNREEASELLAAWQRNWSEDGIGYFVVTRDSADIIGFTGLRFSEEQGEQVLNLYYRFAPESQGKGYAAEAAAAASDWARQMHPERPIVAIIDPSNAPSAKLAEKLGLHLETADHEQGHLYRL</sequence>